<dbReference type="InterPro" id="IPR037107">
    <property type="entry name" value="Put_OMP_sf"/>
</dbReference>
<dbReference type="Pfam" id="PF09982">
    <property type="entry name" value="LpxR"/>
    <property type="match status" value="1"/>
</dbReference>
<dbReference type="AlphaFoldDB" id="A0A2X1XNJ8"/>
<accession>A0A2X1XNJ8</accession>
<reference evidence="1 2" key="1">
    <citation type="submission" date="2018-06" db="EMBL/GenBank/DDBJ databases">
        <authorList>
            <consortium name="Pathogen Informatics"/>
            <person name="Doyle S."/>
        </authorList>
    </citation>
    <scope>NUCLEOTIDE SEQUENCE [LARGE SCALE GENOMIC DNA]</scope>
    <source>
        <strain evidence="1 2">NCTC11647</strain>
    </source>
</reference>
<dbReference type="Proteomes" id="UP000251647">
    <property type="component" value="Unassembled WGS sequence"/>
</dbReference>
<dbReference type="RefSeq" id="WP_005304804.1">
    <property type="nucleotide sequence ID" value="NZ_PYOG01000023.1"/>
</dbReference>
<gene>
    <name evidence="1" type="ORF">NCTC11647_03670</name>
</gene>
<evidence type="ECO:0000313" key="1">
    <source>
        <dbReference type="EMBL" id="SPY44720.1"/>
    </source>
</evidence>
<dbReference type="EMBL" id="UATL01000005">
    <property type="protein sequence ID" value="SPY44720.1"/>
    <property type="molecule type" value="Genomic_DNA"/>
</dbReference>
<dbReference type="InterPro" id="IPR018707">
    <property type="entry name" value="LpxR"/>
</dbReference>
<dbReference type="Gene3D" id="2.40.128.140">
    <property type="entry name" value="Outer membrane protein"/>
    <property type="match status" value="1"/>
</dbReference>
<sequence length="343" mass="38601">MPVDKTIARTIMLALPVTIILPTSGHTSTDFNSSTWSVSIDNDGILGTDKNYSNGLFLEYHSERVNNLALSSPWPYRIAGQLFSSDVEQTLSWNWRIGQQMWTPSDIESQQPVINERPYAGLLFVDLGINRYQPNLTQKYQLRLGTVGPRALAKHTQKTIHDWIGSDNPNGWNNQIKNQWIANFSYQQHNTLYSSPISDFLHSQWDVASLARASIGNDQSDLAAGITLRWGQDLTKSLGAIGFTPGEFVDVSALSASRSGYFLFTGIEGRYKFNDITIEGKRPDETYPAHLEPWQASVVLGGVFYRPTWGITLSLATHTKEFKQSMDTTHSNGSVEFFWRFPQ</sequence>
<organism evidence="1 2">
    <name type="scientific">Photobacterium damselae</name>
    <dbReference type="NCBI Taxonomy" id="38293"/>
    <lineage>
        <taxon>Bacteria</taxon>
        <taxon>Pseudomonadati</taxon>
        <taxon>Pseudomonadota</taxon>
        <taxon>Gammaproteobacteria</taxon>
        <taxon>Vibrionales</taxon>
        <taxon>Vibrionaceae</taxon>
        <taxon>Photobacterium</taxon>
    </lineage>
</organism>
<evidence type="ECO:0000313" key="2">
    <source>
        <dbReference type="Proteomes" id="UP000251647"/>
    </source>
</evidence>
<name>A0A2X1XNJ8_PHODM</name>
<proteinExistence type="predicted"/>
<protein>
    <submittedName>
        <fullName evidence="1">Uncharacterized protein conserved in bacteria</fullName>
    </submittedName>
</protein>